<dbReference type="AlphaFoldDB" id="A0A821NI80"/>
<protein>
    <recommendedName>
        <fullName evidence="4">eIF3a PCI domain-containing protein</fullName>
    </recommendedName>
</protein>
<feature type="non-terminal residue" evidence="5">
    <location>
        <position position="61"/>
    </location>
</feature>
<organism evidence="5 6">
    <name type="scientific">Rotaria magnacalcarata</name>
    <dbReference type="NCBI Taxonomy" id="392030"/>
    <lineage>
        <taxon>Eukaryota</taxon>
        <taxon>Metazoa</taxon>
        <taxon>Spiralia</taxon>
        <taxon>Gnathifera</taxon>
        <taxon>Rotifera</taxon>
        <taxon>Eurotatoria</taxon>
        <taxon>Bdelloidea</taxon>
        <taxon>Philodinida</taxon>
        <taxon>Philodinidae</taxon>
        <taxon>Rotaria</taxon>
    </lineage>
</organism>
<dbReference type="GO" id="GO:0002188">
    <property type="term" value="P:translation reinitiation"/>
    <property type="evidence" value="ECO:0007669"/>
    <property type="project" value="TreeGrafter"/>
</dbReference>
<evidence type="ECO:0000313" key="5">
    <source>
        <dbReference type="EMBL" id="CAF4785354.1"/>
    </source>
</evidence>
<dbReference type="EMBL" id="CAJOBG010122815">
    <property type="protein sequence ID" value="CAF4785354.1"/>
    <property type="molecule type" value="Genomic_DNA"/>
</dbReference>
<dbReference type="InterPro" id="IPR054711">
    <property type="entry name" value="eIF3a_PCI_TPR-like"/>
</dbReference>
<dbReference type="GO" id="GO:0071540">
    <property type="term" value="C:eukaryotic translation initiation factor 3 complex, eIF3e"/>
    <property type="evidence" value="ECO:0007669"/>
    <property type="project" value="TreeGrafter"/>
</dbReference>
<dbReference type="GO" id="GO:0003743">
    <property type="term" value="F:translation initiation factor activity"/>
    <property type="evidence" value="ECO:0007669"/>
    <property type="project" value="UniProtKB-KW"/>
</dbReference>
<name>A0A821NI80_9BILA</name>
<comment type="caution">
    <text evidence="5">The sequence shown here is derived from an EMBL/GenBank/DDBJ whole genome shotgun (WGS) entry which is preliminary data.</text>
</comment>
<dbReference type="GO" id="GO:0071541">
    <property type="term" value="C:eukaryotic translation initiation factor 3 complex, eIF3m"/>
    <property type="evidence" value="ECO:0007669"/>
    <property type="project" value="TreeGrafter"/>
</dbReference>
<dbReference type="GO" id="GO:0043614">
    <property type="term" value="C:multi-eIF complex"/>
    <property type="evidence" value="ECO:0007669"/>
    <property type="project" value="TreeGrafter"/>
</dbReference>
<feature type="non-terminal residue" evidence="5">
    <location>
        <position position="1"/>
    </location>
</feature>
<evidence type="ECO:0000256" key="2">
    <source>
        <dbReference type="ARBA" id="ARBA00022540"/>
    </source>
</evidence>
<evidence type="ECO:0000259" key="4">
    <source>
        <dbReference type="Pfam" id="PF22591"/>
    </source>
</evidence>
<evidence type="ECO:0000313" key="6">
    <source>
        <dbReference type="Proteomes" id="UP000663866"/>
    </source>
</evidence>
<keyword evidence="3" id="KW-0648">Protein biosynthesis</keyword>
<sequence length="61" mass="7269">LLLSAVSGESQQDRTDRDMLAPWLKFVWESYKQCLDLLKNNNRVEKIYQEVAQMGFRFCQQ</sequence>
<feature type="domain" description="eIF3a PCI" evidence="4">
    <location>
        <begin position="1"/>
        <end position="60"/>
    </location>
</feature>
<dbReference type="GO" id="GO:0001732">
    <property type="term" value="P:formation of cytoplasmic translation initiation complex"/>
    <property type="evidence" value="ECO:0007669"/>
    <property type="project" value="TreeGrafter"/>
</dbReference>
<dbReference type="GO" id="GO:0003729">
    <property type="term" value="F:mRNA binding"/>
    <property type="evidence" value="ECO:0007669"/>
    <property type="project" value="TreeGrafter"/>
</dbReference>
<evidence type="ECO:0000256" key="3">
    <source>
        <dbReference type="ARBA" id="ARBA00022917"/>
    </source>
</evidence>
<dbReference type="Proteomes" id="UP000663866">
    <property type="component" value="Unassembled WGS sequence"/>
</dbReference>
<keyword evidence="2" id="KW-0396">Initiation factor</keyword>
<gene>
    <name evidence="5" type="ORF">OVN521_LOCUS51334</name>
</gene>
<dbReference type="PANTHER" id="PTHR14005">
    <property type="entry name" value="EUKARYOTIC TRANSLATION INITIATION FACTOR 3, THETA SUBUNIT"/>
    <property type="match status" value="1"/>
</dbReference>
<dbReference type="Pfam" id="PF22591">
    <property type="entry name" value="eIF3a_PCI_TPR-like"/>
    <property type="match status" value="1"/>
</dbReference>
<proteinExistence type="predicted"/>
<reference evidence="5" key="1">
    <citation type="submission" date="2021-02" db="EMBL/GenBank/DDBJ databases">
        <authorList>
            <person name="Nowell W R."/>
        </authorList>
    </citation>
    <scope>NUCLEOTIDE SEQUENCE</scope>
</reference>
<keyword evidence="1" id="KW-0963">Cytoplasm</keyword>
<accession>A0A821NI80</accession>
<dbReference type="InterPro" id="IPR027512">
    <property type="entry name" value="EIF3A"/>
</dbReference>
<evidence type="ECO:0000256" key="1">
    <source>
        <dbReference type="ARBA" id="ARBA00022490"/>
    </source>
</evidence>
<dbReference type="PANTHER" id="PTHR14005:SF0">
    <property type="entry name" value="EUKARYOTIC TRANSLATION INITIATION FACTOR 3 SUBUNIT A"/>
    <property type="match status" value="1"/>
</dbReference>
<keyword evidence="6" id="KW-1185">Reference proteome</keyword>